<dbReference type="Proteomes" id="UP001060085">
    <property type="component" value="Linkage Group LG04"/>
</dbReference>
<protein>
    <submittedName>
        <fullName evidence="1">Uncharacterized protein</fullName>
    </submittedName>
</protein>
<evidence type="ECO:0000313" key="1">
    <source>
        <dbReference type="EMBL" id="KAI5667129.1"/>
    </source>
</evidence>
<keyword evidence="2" id="KW-1185">Reference proteome</keyword>
<organism evidence="1 2">
    <name type="scientific">Catharanthus roseus</name>
    <name type="common">Madagascar periwinkle</name>
    <name type="synonym">Vinca rosea</name>
    <dbReference type="NCBI Taxonomy" id="4058"/>
    <lineage>
        <taxon>Eukaryota</taxon>
        <taxon>Viridiplantae</taxon>
        <taxon>Streptophyta</taxon>
        <taxon>Embryophyta</taxon>
        <taxon>Tracheophyta</taxon>
        <taxon>Spermatophyta</taxon>
        <taxon>Magnoliopsida</taxon>
        <taxon>eudicotyledons</taxon>
        <taxon>Gunneridae</taxon>
        <taxon>Pentapetalae</taxon>
        <taxon>asterids</taxon>
        <taxon>lamiids</taxon>
        <taxon>Gentianales</taxon>
        <taxon>Apocynaceae</taxon>
        <taxon>Rauvolfioideae</taxon>
        <taxon>Vinceae</taxon>
        <taxon>Catharanthinae</taxon>
        <taxon>Catharanthus</taxon>
    </lineage>
</organism>
<sequence length="250" mass="28677">MTVESRQVQLMAVHRIQSLSLRIVIMSLVVYGVDSLGQASRVDAKELSGCWLLLEAWIYLYFLMFAPPVRPGVRLCKPHIQKFAMLGHKIENKLIDLHIRLDTMLATRLGGIRTDPMRLLMYGFLPHPIYPQEHRGPANNRVYMVKDVFIEAFWLEASSHLLTSTWTNIPTIPPSRCTNDYMSWFSPVLIQGFRIRTGSPARMQLPTTTPITAHVLLDMAACELDREDIDDTTKVGKASNMIKRYHQTRR</sequence>
<comment type="caution">
    <text evidence="1">The sequence shown here is derived from an EMBL/GenBank/DDBJ whole genome shotgun (WGS) entry which is preliminary data.</text>
</comment>
<evidence type="ECO:0000313" key="2">
    <source>
        <dbReference type="Proteomes" id="UP001060085"/>
    </source>
</evidence>
<proteinExistence type="predicted"/>
<reference evidence="2" key="1">
    <citation type="journal article" date="2023" name="Nat. Plants">
        <title>Single-cell RNA sequencing provides a high-resolution roadmap for understanding the multicellular compartmentation of specialized metabolism.</title>
        <authorList>
            <person name="Sun S."/>
            <person name="Shen X."/>
            <person name="Li Y."/>
            <person name="Li Y."/>
            <person name="Wang S."/>
            <person name="Li R."/>
            <person name="Zhang H."/>
            <person name="Shen G."/>
            <person name="Guo B."/>
            <person name="Wei J."/>
            <person name="Xu J."/>
            <person name="St-Pierre B."/>
            <person name="Chen S."/>
            <person name="Sun C."/>
        </authorList>
    </citation>
    <scope>NUCLEOTIDE SEQUENCE [LARGE SCALE GENOMIC DNA]</scope>
</reference>
<accession>A0ACC0B3A7</accession>
<name>A0ACC0B3A7_CATRO</name>
<gene>
    <name evidence="1" type="ORF">M9H77_16982</name>
</gene>
<dbReference type="EMBL" id="CM044704">
    <property type="protein sequence ID" value="KAI5667129.1"/>
    <property type="molecule type" value="Genomic_DNA"/>
</dbReference>